<name>A0A9N9IDD3_9GLOM</name>
<feature type="compositionally biased region" description="Low complexity" evidence="1">
    <location>
        <begin position="159"/>
        <end position="176"/>
    </location>
</feature>
<keyword evidence="3" id="KW-1185">Reference proteome</keyword>
<sequence length="176" mass="20597">MDIEQAFKQQVQNNYSQKMQELANLNGWDNFWNAGYSIIFNLLVPKKLDSRKNLKETNKQEIISEIKLITMIQILLIIIEAILQKTFTKEELQYKDNIIFSVTVILMFLNPSYNQAEISASKVQKHMKQWNSDPFIRSLVDLSNQESNNSNEYYEDMDSNNNNNKSDNSSDNNEDN</sequence>
<evidence type="ECO:0000256" key="1">
    <source>
        <dbReference type="SAM" id="MobiDB-lite"/>
    </source>
</evidence>
<evidence type="ECO:0000313" key="3">
    <source>
        <dbReference type="Proteomes" id="UP000789570"/>
    </source>
</evidence>
<accession>A0A9N9IDD3</accession>
<feature type="region of interest" description="Disordered" evidence="1">
    <location>
        <begin position="148"/>
        <end position="176"/>
    </location>
</feature>
<dbReference type="AlphaFoldDB" id="A0A9N9IDD3"/>
<organism evidence="2 3">
    <name type="scientific">Funneliformis caledonium</name>
    <dbReference type="NCBI Taxonomy" id="1117310"/>
    <lineage>
        <taxon>Eukaryota</taxon>
        <taxon>Fungi</taxon>
        <taxon>Fungi incertae sedis</taxon>
        <taxon>Mucoromycota</taxon>
        <taxon>Glomeromycotina</taxon>
        <taxon>Glomeromycetes</taxon>
        <taxon>Glomerales</taxon>
        <taxon>Glomeraceae</taxon>
        <taxon>Funneliformis</taxon>
    </lineage>
</organism>
<comment type="caution">
    <text evidence="2">The sequence shown here is derived from an EMBL/GenBank/DDBJ whole genome shotgun (WGS) entry which is preliminary data.</text>
</comment>
<dbReference type="EMBL" id="CAJVPQ010012247">
    <property type="protein sequence ID" value="CAG8730830.1"/>
    <property type="molecule type" value="Genomic_DNA"/>
</dbReference>
<protein>
    <submittedName>
        <fullName evidence="2">10697_t:CDS:1</fullName>
    </submittedName>
</protein>
<proteinExistence type="predicted"/>
<gene>
    <name evidence="2" type="ORF">FCALED_LOCUS14974</name>
</gene>
<dbReference type="Proteomes" id="UP000789570">
    <property type="component" value="Unassembled WGS sequence"/>
</dbReference>
<reference evidence="2" key="1">
    <citation type="submission" date="2021-06" db="EMBL/GenBank/DDBJ databases">
        <authorList>
            <person name="Kallberg Y."/>
            <person name="Tangrot J."/>
            <person name="Rosling A."/>
        </authorList>
    </citation>
    <scope>NUCLEOTIDE SEQUENCE</scope>
    <source>
        <strain evidence="2">UK204</strain>
    </source>
</reference>
<evidence type="ECO:0000313" key="2">
    <source>
        <dbReference type="EMBL" id="CAG8730830.1"/>
    </source>
</evidence>